<evidence type="ECO:0000256" key="6">
    <source>
        <dbReference type="ARBA" id="ARBA00022617"/>
    </source>
</evidence>
<dbReference type="GO" id="GO:0005789">
    <property type="term" value="C:endoplasmic reticulum membrane"/>
    <property type="evidence" value="ECO:0007669"/>
    <property type="project" value="UniProtKB-SubCell"/>
</dbReference>
<evidence type="ECO:0000256" key="14">
    <source>
        <dbReference type="PIRSR" id="PIRSR602403-1"/>
    </source>
</evidence>
<dbReference type="CDD" id="cd11056">
    <property type="entry name" value="CYP6-like"/>
    <property type="match status" value="1"/>
</dbReference>
<sequence length="438" mass="50896">KYRACPFVGIYALRKPKIFITDPEFSRKILVSNFRQFHNNEASDMVSLKSDPIIGLNPFFMRDEMWKSTRQEITQGFSNIRVKAQFPIMESSCHKMTNYLRSHVKSQGSRITVSEITRRYTNENLMNCIFGLEANAFDNNKAGSFQMFKDYLAEFWRIDYFFMYSFIWPMFRSVYKYKILNTKLKNFFVDMLKHGMAFRSENPGNREDFLAFLMQMREKKDTSMDEMLAHALTFILDGFETSALVIDSILYELSRNSRVQKKLRQVIEDVRKSEGNLSFDTISDLPYLDQVMNETLRLHPPILFFLKQCNESMQVPFGNGNETKTFPKGITAMMSMYSLGRDPVFYENPNDFHPERFDDGAVKDYRDKGVFVPFGDGPRICIGMKFAIAQIKTAIVGIVRNFNLTLGADMKEPLGLQKTFFGIPAQDITVNFDPLPEE</sequence>
<comment type="cofactor">
    <cofactor evidence="1 14">
        <name>heme</name>
        <dbReference type="ChEBI" id="CHEBI:30413"/>
    </cofactor>
</comment>
<dbReference type="PRINTS" id="PR00465">
    <property type="entry name" value="EP450IV"/>
</dbReference>
<evidence type="ECO:0000256" key="11">
    <source>
        <dbReference type="ARBA" id="ARBA00023004"/>
    </source>
</evidence>
<evidence type="ECO:0000256" key="13">
    <source>
        <dbReference type="ARBA" id="ARBA00023136"/>
    </source>
</evidence>
<protein>
    <recommendedName>
        <fullName evidence="18">Cytochrome P450</fullName>
    </recommendedName>
</protein>
<proteinExistence type="inferred from homology"/>
<dbReference type="PROSITE" id="PS00086">
    <property type="entry name" value="CYTOCHROME_P450"/>
    <property type="match status" value="1"/>
</dbReference>
<dbReference type="InterPro" id="IPR050476">
    <property type="entry name" value="Insect_CytP450_Detox"/>
</dbReference>
<name>A0A1B0DE53_PHLPP</name>
<dbReference type="FunFam" id="1.10.630.10:FF:000182">
    <property type="entry name" value="Cytochrome P450 3A4"/>
    <property type="match status" value="1"/>
</dbReference>
<comment type="similarity">
    <text evidence="5 15">Belongs to the cytochrome P450 family.</text>
</comment>
<dbReference type="PANTHER" id="PTHR24292:SF84">
    <property type="entry name" value="CYTOCHROME P450 28A5-RELATED"/>
    <property type="match status" value="1"/>
</dbReference>
<dbReference type="VEuPathDB" id="VectorBase:PPAPM1_010512"/>
<dbReference type="AlphaFoldDB" id="A0A1B0DE53"/>
<evidence type="ECO:0000256" key="8">
    <source>
        <dbReference type="ARBA" id="ARBA00022824"/>
    </source>
</evidence>
<evidence type="ECO:0000313" key="17">
    <source>
        <dbReference type="Proteomes" id="UP000092462"/>
    </source>
</evidence>
<dbReference type="InterPro" id="IPR017972">
    <property type="entry name" value="Cyt_P450_CS"/>
</dbReference>
<evidence type="ECO:0000256" key="3">
    <source>
        <dbReference type="ARBA" id="ARBA00004174"/>
    </source>
</evidence>
<dbReference type="PRINTS" id="PR00385">
    <property type="entry name" value="P450"/>
</dbReference>
<keyword evidence="8" id="KW-0256">Endoplasmic reticulum</keyword>
<dbReference type="VEuPathDB" id="VectorBase:PPAI006176"/>
<keyword evidence="9" id="KW-0492">Microsome</keyword>
<dbReference type="GO" id="GO:0016705">
    <property type="term" value="F:oxidoreductase activity, acting on paired donors, with incorporation or reduction of molecular oxygen"/>
    <property type="evidence" value="ECO:0007669"/>
    <property type="project" value="InterPro"/>
</dbReference>
<keyword evidence="6 14" id="KW-0349">Heme</keyword>
<keyword evidence="11 14" id="KW-0408">Iron</keyword>
<accession>A0A1B0DE53</accession>
<keyword evidence="12 15" id="KW-0503">Monooxygenase</keyword>
<evidence type="ECO:0000313" key="16">
    <source>
        <dbReference type="EnsemblMetazoa" id="PPAI006176-PA"/>
    </source>
</evidence>
<dbReference type="Gene3D" id="1.10.630.10">
    <property type="entry name" value="Cytochrome P450"/>
    <property type="match status" value="1"/>
</dbReference>
<keyword evidence="17" id="KW-1185">Reference proteome</keyword>
<evidence type="ECO:0000256" key="9">
    <source>
        <dbReference type="ARBA" id="ARBA00022848"/>
    </source>
</evidence>
<comment type="subcellular location">
    <subcellularLocation>
        <location evidence="4">Endoplasmic reticulum membrane</location>
        <topology evidence="4">Peripheral membrane protein</topology>
    </subcellularLocation>
    <subcellularLocation>
        <location evidence="3">Microsome membrane</location>
        <topology evidence="3">Peripheral membrane protein</topology>
    </subcellularLocation>
</comment>
<dbReference type="Proteomes" id="UP000092462">
    <property type="component" value="Unassembled WGS sequence"/>
</dbReference>
<dbReference type="InterPro" id="IPR001128">
    <property type="entry name" value="Cyt_P450"/>
</dbReference>
<organism evidence="16 17">
    <name type="scientific">Phlebotomus papatasi</name>
    <name type="common">Sandfly</name>
    <dbReference type="NCBI Taxonomy" id="29031"/>
    <lineage>
        <taxon>Eukaryota</taxon>
        <taxon>Metazoa</taxon>
        <taxon>Ecdysozoa</taxon>
        <taxon>Arthropoda</taxon>
        <taxon>Hexapoda</taxon>
        <taxon>Insecta</taxon>
        <taxon>Pterygota</taxon>
        <taxon>Neoptera</taxon>
        <taxon>Endopterygota</taxon>
        <taxon>Diptera</taxon>
        <taxon>Nematocera</taxon>
        <taxon>Psychodoidea</taxon>
        <taxon>Psychodidae</taxon>
        <taxon>Phlebotomus</taxon>
        <taxon>Phlebotomus</taxon>
    </lineage>
</organism>
<dbReference type="SUPFAM" id="SSF48264">
    <property type="entry name" value="Cytochrome P450"/>
    <property type="match status" value="1"/>
</dbReference>
<evidence type="ECO:0000256" key="5">
    <source>
        <dbReference type="ARBA" id="ARBA00010617"/>
    </source>
</evidence>
<dbReference type="Pfam" id="PF00067">
    <property type="entry name" value="p450"/>
    <property type="match status" value="1"/>
</dbReference>
<evidence type="ECO:0008006" key="18">
    <source>
        <dbReference type="Google" id="ProtNLM"/>
    </source>
</evidence>
<keyword evidence="10 15" id="KW-0560">Oxidoreductase</keyword>
<keyword evidence="13" id="KW-0472">Membrane</keyword>
<evidence type="ECO:0000256" key="12">
    <source>
        <dbReference type="ARBA" id="ARBA00023033"/>
    </source>
</evidence>
<dbReference type="GO" id="GO:0020037">
    <property type="term" value="F:heme binding"/>
    <property type="evidence" value="ECO:0007669"/>
    <property type="project" value="InterPro"/>
</dbReference>
<dbReference type="PANTHER" id="PTHR24292">
    <property type="entry name" value="CYTOCHROME P450"/>
    <property type="match status" value="1"/>
</dbReference>
<dbReference type="EMBL" id="AJVK01032560">
    <property type="status" value="NOT_ANNOTATED_CDS"/>
    <property type="molecule type" value="Genomic_DNA"/>
</dbReference>
<comment type="function">
    <text evidence="2">May be involved in the metabolism of insect hormones and in the breakdown of synthetic insecticides.</text>
</comment>
<keyword evidence="7 14" id="KW-0479">Metal-binding</keyword>
<evidence type="ECO:0000256" key="10">
    <source>
        <dbReference type="ARBA" id="ARBA00023002"/>
    </source>
</evidence>
<reference evidence="16" key="1">
    <citation type="submission" date="2022-08" db="UniProtKB">
        <authorList>
            <consortium name="EnsemblMetazoa"/>
        </authorList>
    </citation>
    <scope>IDENTIFICATION</scope>
    <source>
        <strain evidence="16">Israel</strain>
    </source>
</reference>
<dbReference type="GO" id="GO:0005506">
    <property type="term" value="F:iron ion binding"/>
    <property type="evidence" value="ECO:0007669"/>
    <property type="project" value="InterPro"/>
</dbReference>
<dbReference type="GO" id="GO:0004497">
    <property type="term" value="F:monooxygenase activity"/>
    <property type="evidence" value="ECO:0007669"/>
    <property type="project" value="UniProtKB-KW"/>
</dbReference>
<evidence type="ECO:0000256" key="4">
    <source>
        <dbReference type="ARBA" id="ARBA00004406"/>
    </source>
</evidence>
<dbReference type="InterPro" id="IPR002403">
    <property type="entry name" value="Cyt_P450_E_grp-IV"/>
</dbReference>
<dbReference type="InterPro" id="IPR036396">
    <property type="entry name" value="Cyt_P450_sf"/>
</dbReference>
<feature type="binding site" description="axial binding residue" evidence="14">
    <location>
        <position position="381"/>
    </location>
    <ligand>
        <name>heme</name>
        <dbReference type="ChEBI" id="CHEBI:30413"/>
    </ligand>
    <ligandPart>
        <name>Fe</name>
        <dbReference type="ChEBI" id="CHEBI:18248"/>
    </ligandPart>
</feature>
<evidence type="ECO:0000256" key="7">
    <source>
        <dbReference type="ARBA" id="ARBA00022723"/>
    </source>
</evidence>
<dbReference type="EnsemblMetazoa" id="PPAI006176-RA">
    <property type="protein sequence ID" value="PPAI006176-PA"/>
    <property type="gene ID" value="PPAI006176"/>
</dbReference>
<evidence type="ECO:0000256" key="2">
    <source>
        <dbReference type="ARBA" id="ARBA00003690"/>
    </source>
</evidence>
<evidence type="ECO:0000256" key="15">
    <source>
        <dbReference type="RuleBase" id="RU000461"/>
    </source>
</evidence>
<evidence type="ECO:0000256" key="1">
    <source>
        <dbReference type="ARBA" id="ARBA00001971"/>
    </source>
</evidence>